<evidence type="ECO:0000256" key="2">
    <source>
        <dbReference type="ARBA" id="ARBA00023125"/>
    </source>
</evidence>
<dbReference type="PROSITE" id="PS00622">
    <property type="entry name" value="HTH_LUXR_1"/>
    <property type="match status" value="1"/>
</dbReference>
<dbReference type="SUPFAM" id="SSF52172">
    <property type="entry name" value="CheY-like"/>
    <property type="match status" value="1"/>
</dbReference>
<organism evidence="6 7">
    <name type="scientific">Spongiactinospora rosea</name>
    <dbReference type="NCBI Taxonomy" id="2248750"/>
    <lineage>
        <taxon>Bacteria</taxon>
        <taxon>Bacillati</taxon>
        <taxon>Actinomycetota</taxon>
        <taxon>Actinomycetes</taxon>
        <taxon>Streptosporangiales</taxon>
        <taxon>Streptosporangiaceae</taxon>
        <taxon>Spongiactinospora</taxon>
    </lineage>
</organism>
<dbReference type="InterPro" id="IPR000792">
    <property type="entry name" value="Tscrpt_reg_LuxR_C"/>
</dbReference>
<dbReference type="SMART" id="SM00448">
    <property type="entry name" value="REC"/>
    <property type="match status" value="1"/>
</dbReference>
<evidence type="ECO:0000313" key="6">
    <source>
        <dbReference type="EMBL" id="RBQ20081.1"/>
    </source>
</evidence>
<dbReference type="SUPFAM" id="SSF46894">
    <property type="entry name" value="C-terminal effector domain of the bipartite response regulators"/>
    <property type="match status" value="1"/>
</dbReference>
<evidence type="ECO:0000259" key="4">
    <source>
        <dbReference type="PROSITE" id="PS50043"/>
    </source>
</evidence>
<dbReference type="AlphaFoldDB" id="A0A366M1M2"/>
<gene>
    <name evidence="6" type="ORF">DP939_09660</name>
</gene>
<dbReference type="InterPro" id="IPR039420">
    <property type="entry name" value="WalR-like"/>
</dbReference>
<evidence type="ECO:0000313" key="7">
    <source>
        <dbReference type="Proteomes" id="UP000253303"/>
    </source>
</evidence>
<dbReference type="SMART" id="SM00421">
    <property type="entry name" value="HTH_LUXR"/>
    <property type="match status" value="1"/>
</dbReference>
<dbReference type="OrthoDB" id="9808843at2"/>
<evidence type="ECO:0000256" key="3">
    <source>
        <dbReference type="PROSITE-ProRule" id="PRU00169"/>
    </source>
</evidence>
<dbReference type="PANTHER" id="PTHR43214">
    <property type="entry name" value="TWO-COMPONENT RESPONSE REGULATOR"/>
    <property type="match status" value="1"/>
</dbReference>
<dbReference type="PROSITE" id="PS50110">
    <property type="entry name" value="RESPONSE_REGULATORY"/>
    <property type="match status" value="1"/>
</dbReference>
<dbReference type="CDD" id="cd06170">
    <property type="entry name" value="LuxR_C_like"/>
    <property type="match status" value="1"/>
</dbReference>
<feature type="domain" description="Response regulatory" evidence="5">
    <location>
        <begin position="9"/>
        <end position="126"/>
    </location>
</feature>
<sequence length="220" mass="23950">MVGTESQIDILIVDDHTLFREVLRDSLQAERGFVIAGEAEDSAAAVAVAVKKRPKIILLDVEIPGDDDVTERVRRITQAAPTSRILILTMHDDPQLMWSLLALGVRGYLLKNACRLELVSAIRSIATQESRVVLSVSPATLTPNGNPRPDGVSRRERDVLELVAEGLSNIQIASRLSIAEGTVKRHLYNTFTKLGAASRIDAVNRAIAASIISPSRARRG</sequence>
<reference evidence="6 7" key="1">
    <citation type="submission" date="2018-06" db="EMBL/GenBank/DDBJ databases">
        <title>Sphaerisporangium craniellae sp. nov., isolated from a marine sponge in the South China Sea.</title>
        <authorList>
            <person name="Li L."/>
        </authorList>
    </citation>
    <scope>NUCLEOTIDE SEQUENCE [LARGE SCALE GENOMIC DNA]</scope>
    <source>
        <strain evidence="6 7">LHW63015</strain>
    </source>
</reference>
<keyword evidence="2 6" id="KW-0238">DNA-binding</keyword>
<dbReference type="GO" id="GO:0003677">
    <property type="term" value="F:DNA binding"/>
    <property type="evidence" value="ECO:0007669"/>
    <property type="project" value="UniProtKB-KW"/>
</dbReference>
<dbReference type="GO" id="GO:0000160">
    <property type="term" value="P:phosphorelay signal transduction system"/>
    <property type="evidence" value="ECO:0007669"/>
    <property type="project" value="InterPro"/>
</dbReference>
<dbReference type="InterPro" id="IPR001789">
    <property type="entry name" value="Sig_transdc_resp-reg_receiver"/>
</dbReference>
<evidence type="ECO:0000256" key="1">
    <source>
        <dbReference type="ARBA" id="ARBA00022553"/>
    </source>
</evidence>
<feature type="domain" description="HTH luxR-type" evidence="4">
    <location>
        <begin position="145"/>
        <end position="210"/>
    </location>
</feature>
<evidence type="ECO:0000259" key="5">
    <source>
        <dbReference type="PROSITE" id="PS50110"/>
    </source>
</evidence>
<proteinExistence type="predicted"/>
<dbReference type="RefSeq" id="WP_113980286.1">
    <property type="nucleotide sequence ID" value="NZ_QMEY01000003.1"/>
</dbReference>
<dbReference type="GO" id="GO:0006355">
    <property type="term" value="P:regulation of DNA-templated transcription"/>
    <property type="evidence" value="ECO:0007669"/>
    <property type="project" value="InterPro"/>
</dbReference>
<comment type="caution">
    <text evidence="6">The sequence shown here is derived from an EMBL/GenBank/DDBJ whole genome shotgun (WGS) entry which is preliminary data.</text>
</comment>
<dbReference type="CDD" id="cd17535">
    <property type="entry name" value="REC_NarL-like"/>
    <property type="match status" value="1"/>
</dbReference>
<name>A0A366M1M2_9ACTN</name>
<protein>
    <submittedName>
        <fullName evidence="6">DNA-binding response regulator</fullName>
    </submittedName>
</protein>
<dbReference type="Pfam" id="PF00196">
    <property type="entry name" value="GerE"/>
    <property type="match status" value="1"/>
</dbReference>
<accession>A0A366M1M2</accession>
<dbReference type="PRINTS" id="PR00038">
    <property type="entry name" value="HTHLUXR"/>
</dbReference>
<keyword evidence="7" id="KW-1185">Reference proteome</keyword>
<dbReference type="PROSITE" id="PS50043">
    <property type="entry name" value="HTH_LUXR_2"/>
    <property type="match status" value="1"/>
</dbReference>
<dbReference type="InterPro" id="IPR011006">
    <property type="entry name" value="CheY-like_superfamily"/>
</dbReference>
<dbReference type="Proteomes" id="UP000253303">
    <property type="component" value="Unassembled WGS sequence"/>
</dbReference>
<keyword evidence="1 3" id="KW-0597">Phosphoprotein</keyword>
<feature type="modified residue" description="4-aspartylphosphate" evidence="3">
    <location>
        <position position="60"/>
    </location>
</feature>
<dbReference type="Pfam" id="PF00072">
    <property type="entry name" value="Response_reg"/>
    <property type="match status" value="1"/>
</dbReference>
<dbReference type="InterPro" id="IPR016032">
    <property type="entry name" value="Sig_transdc_resp-reg_C-effctor"/>
</dbReference>
<dbReference type="EMBL" id="QMEY01000003">
    <property type="protein sequence ID" value="RBQ20081.1"/>
    <property type="molecule type" value="Genomic_DNA"/>
</dbReference>
<dbReference type="InterPro" id="IPR058245">
    <property type="entry name" value="NreC/VraR/RcsB-like_REC"/>
</dbReference>
<dbReference type="Gene3D" id="3.40.50.2300">
    <property type="match status" value="1"/>
</dbReference>